<dbReference type="EMBL" id="JACKWZ010000235">
    <property type="protein sequence ID" value="KAF9411088.1"/>
    <property type="molecule type" value="Genomic_DNA"/>
</dbReference>
<dbReference type="Proteomes" id="UP000648187">
    <property type="component" value="Unassembled WGS sequence"/>
</dbReference>
<evidence type="ECO:0000256" key="1">
    <source>
        <dbReference type="SAM" id="Phobius"/>
    </source>
</evidence>
<evidence type="ECO:0000313" key="2">
    <source>
        <dbReference type="EMBL" id="KAF9411088.1"/>
    </source>
</evidence>
<name>A0A835GBW7_SPOEX</name>
<protein>
    <submittedName>
        <fullName evidence="2">Uncharacterized protein</fullName>
    </submittedName>
</protein>
<reference evidence="2" key="1">
    <citation type="submission" date="2020-08" db="EMBL/GenBank/DDBJ databases">
        <title>Spodoptera exigua strain:BAW_Kor-Di-RS1 Genome sequencing and assembly.</title>
        <authorList>
            <person name="Kim J."/>
            <person name="Nam H.Y."/>
            <person name="Kwon M."/>
            <person name="Choi J.H."/>
            <person name="Cho S.R."/>
            <person name="Kim G.-H."/>
        </authorList>
    </citation>
    <scope>NUCLEOTIDE SEQUENCE</scope>
    <source>
        <strain evidence="2">BAW_Kor-Di-RS1</strain>
        <tissue evidence="2">Whole-body</tissue>
    </source>
</reference>
<keyword evidence="3" id="KW-1185">Reference proteome</keyword>
<evidence type="ECO:0000313" key="3">
    <source>
        <dbReference type="Proteomes" id="UP000648187"/>
    </source>
</evidence>
<keyword evidence="1" id="KW-0472">Membrane</keyword>
<keyword evidence="1" id="KW-1133">Transmembrane helix</keyword>
<feature type="transmembrane region" description="Helical" evidence="1">
    <location>
        <begin position="89"/>
        <end position="109"/>
    </location>
</feature>
<proteinExistence type="predicted"/>
<keyword evidence="1" id="KW-0812">Transmembrane</keyword>
<accession>A0A835GBW7</accession>
<organism evidence="2 3">
    <name type="scientific">Spodoptera exigua</name>
    <name type="common">Beet armyworm</name>
    <name type="synonym">Noctua fulgens</name>
    <dbReference type="NCBI Taxonomy" id="7107"/>
    <lineage>
        <taxon>Eukaryota</taxon>
        <taxon>Metazoa</taxon>
        <taxon>Ecdysozoa</taxon>
        <taxon>Arthropoda</taxon>
        <taxon>Hexapoda</taxon>
        <taxon>Insecta</taxon>
        <taxon>Pterygota</taxon>
        <taxon>Neoptera</taxon>
        <taxon>Endopterygota</taxon>
        <taxon>Lepidoptera</taxon>
        <taxon>Glossata</taxon>
        <taxon>Ditrysia</taxon>
        <taxon>Noctuoidea</taxon>
        <taxon>Noctuidae</taxon>
        <taxon>Amphipyrinae</taxon>
        <taxon>Spodoptera</taxon>
    </lineage>
</organism>
<dbReference type="AlphaFoldDB" id="A0A835GBW7"/>
<comment type="caution">
    <text evidence="2">The sequence shown here is derived from an EMBL/GenBank/DDBJ whole genome shotgun (WGS) entry which is preliminary data.</text>
</comment>
<gene>
    <name evidence="2" type="ORF">HW555_010036</name>
</gene>
<sequence>MRENGSTNGWPLVLINRCYECHWYWKASKSKDRSYLYALTGMVSAEYEAELNTSWTTEVSAKSTVARLNYLIDKEEYGNRAGFEGGRRFIIGTFNFGWFAARICIFPLFGASSEKLEFYTF</sequence>